<evidence type="ECO:0000313" key="2">
    <source>
        <dbReference type="Proteomes" id="UP001140074"/>
    </source>
</evidence>
<name>A0A9W8INB8_9FUNG</name>
<accession>A0A9W8INB8</accession>
<dbReference type="Proteomes" id="UP001140074">
    <property type="component" value="Unassembled WGS sequence"/>
</dbReference>
<proteinExistence type="predicted"/>
<protein>
    <submittedName>
        <fullName evidence="1">Uncharacterized protein</fullName>
    </submittedName>
</protein>
<sequence length="568" mass="64489">MTSLSLFQLLPTHIVELIVKHIRVSDNHGRDKVKHQQLLWVCDNFRTVVYSLYNRRYELNISDPACKADATCNTKQCPWVLCRYYNGYTSYDLAKDLSMHVELGCIYSGKALEMLSRAPYKDCVFPLVRRISFACDMTQTEDLDVYALFSHDNIAAFVQKLRQMAPGAHELNLADYTCVSWPESTVGYFGSLVNQILQYTSRFKNSLVGYRPPVALDFDGICNLAHIDYALDSNRELCFQLARQCASTLQYLRLWSTINKYEEYLDLSRLIRGDDGICVEYSCLQKLLLDNDLTMLQRPVLGTFVAFPALRHLSIANEYPFGDDTLFRGNSETLEYLHMRIHTSTSIILRECGVFTHSSHPKLRYVVTPGTSGFSADPVATNAEYMRFVLSIGSNVAARVINGQSYDRNIPCLLQLLGEHKSMQILTLHGLRFSLLDTISLIKSLPLLSDLRTGPPKLDSHLTDIPKAQLIEALSDSHAPMGRRFRLWGIGVCSQPMDEVVECVMLLALLCPFFDRVDIPSDLVEAYEGCVKDCVAAPPFNQHEQRLQRLLAWERQSVITADKKCPLY</sequence>
<dbReference type="AlphaFoldDB" id="A0A9W8INB8"/>
<comment type="caution">
    <text evidence="1">The sequence shown here is derived from an EMBL/GenBank/DDBJ whole genome shotgun (WGS) entry which is preliminary data.</text>
</comment>
<gene>
    <name evidence="1" type="ORF">GGH94_000049</name>
</gene>
<organism evidence="1 2">
    <name type="scientific">Coemansia aciculifera</name>
    <dbReference type="NCBI Taxonomy" id="417176"/>
    <lineage>
        <taxon>Eukaryota</taxon>
        <taxon>Fungi</taxon>
        <taxon>Fungi incertae sedis</taxon>
        <taxon>Zoopagomycota</taxon>
        <taxon>Kickxellomycotina</taxon>
        <taxon>Kickxellomycetes</taxon>
        <taxon>Kickxellales</taxon>
        <taxon>Kickxellaceae</taxon>
        <taxon>Coemansia</taxon>
    </lineage>
</organism>
<evidence type="ECO:0000313" key="1">
    <source>
        <dbReference type="EMBL" id="KAJ2868517.1"/>
    </source>
</evidence>
<dbReference type="EMBL" id="JANBUY010000002">
    <property type="protein sequence ID" value="KAJ2868517.1"/>
    <property type="molecule type" value="Genomic_DNA"/>
</dbReference>
<keyword evidence="2" id="KW-1185">Reference proteome</keyword>
<reference evidence="1" key="1">
    <citation type="submission" date="2022-07" db="EMBL/GenBank/DDBJ databases">
        <title>Phylogenomic reconstructions and comparative analyses of Kickxellomycotina fungi.</title>
        <authorList>
            <person name="Reynolds N.K."/>
            <person name="Stajich J.E."/>
            <person name="Barry K."/>
            <person name="Grigoriev I.V."/>
            <person name="Crous P."/>
            <person name="Smith M.E."/>
        </authorList>
    </citation>
    <scope>NUCLEOTIDE SEQUENCE</scope>
    <source>
        <strain evidence="1">RSA 476</strain>
    </source>
</reference>